<organism evidence="1 2">
    <name type="scientific">Globodera rostochiensis</name>
    <name type="common">Golden nematode worm</name>
    <name type="synonym">Heterodera rostochiensis</name>
    <dbReference type="NCBI Taxonomy" id="31243"/>
    <lineage>
        <taxon>Eukaryota</taxon>
        <taxon>Metazoa</taxon>
        <taxon>Ecdysozoa</taxon>
        <taxon>Nematoda</taxon>
        <taxon>Chromadorea</taxon>
        <taxon>Rhabditida</taxon>
        <taxon>Tylenchina</taxon>
        <taxon>Tylenchomorpha</taxon>
        <taxon>Tylenchoidea</taxon>
        <taxon>Heteroderidae</taxon>
        <taxon>Heteroderinae</taxon>
        <taxon>Globodera</taxon>
    </lineage>
</organism>
<dbReference type="AlphaFoldDB" id="A0A914HWA8"/>
<sequence>MGIGPSDRKEWCGPTKSWQNAMFPTHHRIALLPPFCLLRPTKQTPATTTVPPRFSPIFQPRMQTYTCCACMYTGFGLSSH</sequence>
<reference evidence="2" key="1">
    <citation type="submission" date="2022-11" db="UniProtKB">
        <authorList>
            <consortium name="WormBaseParasite"/>
        </authorList>
    </citation>
    <scope>IDENTIFICATION</scope>
</reference>
<dbReference type="WBParaSite" id="Gr19_v10_g5258.t1">
    <property type="protein sequence ID" value="Gr19_v10_g5258.t1"/>
    <property type="gene ID" value="Gr19_v10_g5258"/>
</dbReference>
<evidence type="ECO:0000313" key="2">
    <source>
        <dbReference type="WBParaSite" id="Gr19_v10_g5258.t1"/>
    </source>
</evidence>
<keyword evidence="1" id="KW-1185">Reference proteome</keyword>
<protein>
    <submittedName>
        <fullName evidence="2">Uncharacterized protein</fullName>
    </submittedName>
</protein>
<evidence type="ECO:0000313" key="1">
    <source>
        <dbReference type="Proteomes" id="UP000887572"/>
    </source>
</evidence>
<name>A0A914HWA8_GLORO</name>
<dbReference type="Proteomes" id="UP000887572">
    <property type="component" value="Unplaced"/>
</dbReference>
<accession>A0A914HWA8</accession>
<proteinExistence type="predicted"/>